<dbReference type="PANTHER" id="PTHR31284:SF19">
    <property type="entry name" value="VEGETATIVE STORAGE PROTEIN 1-RELATED"/>
    <property type="match status" value="1"/>
</dbReference>
<name>A0A2U1KB61_ARTAN</name>
<dbReference type="OrthoDB" id="59415at2759"/>
<reference evidence="1 2" key="1">
    <citation type="journal article" date="2018" name="Mol. Plant">
        <title>The genome of Artemisia annua provides insight into the evolution of Asteraceae family and artemisinin biosynthesis.</title>
        <authorList>
            <person name="Shen Q."/>
            <person name="Zhang L."/>
            <person name="Liao Z."/>
            <person name="Wang S."/>
            <person name="Yan T."/>
            <person name="Shi P."/>
            <person name="Liu M."/>
            <person name="Fu X."/>
            <person name="Pan Q."/>
            <person name="Wang Y."/>
            <person name="Lv Z."/>
            <person name="Lu X."/>
            <person name="Zhang F."/>
            <person name="Jiang W."/>
            <person name="Ma Y."/>
            <person name="Chen M."/>
            <person name="Hao X."/>
            <person name="Li L."/>
            <person name="Tang Y."/>
            <person name="Lv G."/>
            <person name="Zhou Y."/>
            <person name="Sun X."/>
            <person name="Brodelius P.E."/>
            <person name="Rose J.K.C."/>
            <person name="Tang K."/>
        </authorList>
    </citation>
    <scope>NUCLEOTIDE SEQUENCE [LARGE SCALE GENOMIC DNA]</scope>
    <source>
        <strain evidence="2">cv. Huhao1</strain>
        <tissue evidence="1">Leaf</tissue>
    </source>
</reference>
<dbReference type="PANTHER" id="PTHR31284">
    <property type="entry name" value="ACID PHOSPHATASE-LIKE PROTEIN"/>
    <property type="match status" value="1"/>
</dbReference>
<comment type="caution">
    <text evidence="1">The sequence shown here is derived from an EMBL/GenBank/DDBJ whole genome shotgun (WGS) entry which is preliminary data.</text>
</comment>
<proteinExistence type="predicted"/>
<dbReference type="STRING" id="35608.A0A2U1KB61"/>
<dbReference type="Pfam" id="PF03767">
    <property type="entry name" value="Acid_phosphat_B"/>
    <property type="match status" value="1"/>
</dbReference>
<dbReference type="InterPro" id="IPR005519">
    <property type="entry name" value="Acid_phosphat_B-like"/>
</dbReference>
<keyword evidence="2" id="KW-1185">Reference proteome</keyword>
<dbReference type="EMBL" id="PKPP01024300">
    <property type="protein sequence ID" value="PWA33998.1"/>
    <property type="molecule type" value="Genomic_DNA"/>
</dbReference>
<dbReference type="InterPro" id="IPR023214">
    <property type="entry name" value="HAD_sf"/>
</dbReference>
<protein>
    <submittedName>
        <fullName evidence="1">Acid phosphatase, class B-like, HAD-like domain protein</fullName>
    </submittedName>
</protein>
<sequence>MPHSGSAGHTHSGLDCLSWRLAVETNNIQKWKQVPEECETYIGHYMLGEQYRKDVDLVTEEAYEYAKGLNVTKDGKDVWVFDIDDYASDAVAFGGVSDGSGVVYKSAKKKHWKKVDIIVEAIWAINGAIYLEATLIQCTTLINAR</sequence>
<accession>A0A2U1KB61</accession>
<dbReference type="AlphaFoldDB" id="A0A2U1KB61"/>
<dbReference type="Gene3D" id="3.40.50.1000">
    <property type="entry name" value="HAD superfamily/HAD-like"/>
    <property type="match status" value="1"/>
</dbReference>
<organism evidence="1 2">
    <name type="scientific">Artemisia annua</name>
    <name type="common">Sweet wormwood</name>
    <dbReference type="NCBI Taxonomy" id="35608"/>
    <lineage>
        <taxon>Eukaryota</taxon>
        <taxon>Viridiplantae</taxon>
        <taxon>Streptophyta</taxon>
        <taxon>Embryophyta</taxon>
        <taxon>Tracheophyta</taxon>
        <taxon>Spermatophyta</taxon>
        <taxon>Magnoliopsida</taxon>
        <taxon>eudicotyledons</taxon>
        <taxon>Gunneridae</taxon>
        <taxon>Pentapetalae</taxon>
        <taxon>asterids</taxon>
        <taxon>campanulids</taxon>
        <taxon>Asterales</taxon>
        <taxon>Asteraceae</taxon>
        <taxon>Asteroideae</taxon>
        <taxon>Anthemideae</taxon>
        <taxon>Artemisiinae</taxon>
        <taxon>Artemisia</taxon>
    </lineage>
</organism>
<evidence type="ECO:0000313" key="2">
    <source>
        <dbReference type="Proteomes" id="UP000245207"/>
    </source>
</evidence>
<gene>
    <name evidence="1" type="ORF">CTI12_AA620470</name>
</gene>
<evidence type="ECO:0000313" key="1">
    <source>
        <dbReference type="EMBL" id="PWA33998.1"/>
    </source>
</evidence>
<dbReference type="Proteomes" id="UP000245207">
    <property type="component" value="Unassembled WGS sequence"/>
</dbReference>